<evidence type="ECO:0000313" key="1">
    <source>
        <dbReference type="EMBL" id="MEQ2159487.1"/>
    </source>
</evidence>
<sequence>MLDSMSSESPCHIPLLALASAPLSPLPHSSVFNSALSGPDGSHCLSLHQGYATSPLSRPPFFPWLCSFMTPHRFCHSAVSGTDRELPSQSLHFTEQTMGHKYEEEPLYLCLLELVFRYFPACLLGFFFCN</sequence>
<dbReference type="EMBL" id="JAHRIO010002508">
    <property type="protein sequence ID" value="MEQ2159487.1"/>
    <property type="molecule type" value="Genomic_DNA"/>
</dbReference>
<reference evidence="1 2" key="1">
    <citation type="submission" date="2021-06" db="EMBL/GenBank/DDBJ databases">
        <authorList>
            <person name="Palmer J.M."/>
        </authorList>
    </citation>
    <scope>NUCLEOTIDE SEQUENCE [LARGE SCALE GENOMIC DNA]</scope>
    <source>
        <strain evidence="1 2">GA_2019</strain>
        <tissue evidence="1">Muscle</tissue>
    </source>
</reference>
<gene>
    <name evidence="1" type="ORF">GOODEAATRI_023406</name>
</gene>
<comment type="caution">
    <text evidence="1">The sequence shown here is derived from an EMBL/GenBank/DDBJ whole genome shotgun (WGS) entry which is preliminary data.</text>
</comment>
<proteinExistence type="predicted"/>
<accession>A0ABV0MKA7</accession>
<evidence type="ECO:0000313" key="2">
    <source>
        <dbReference type="Proteomes" id="UP001476798"/>
    </source>
</evidence>
<name>A0ABV0MKA7_9TELE</name>
<organism evidence="1 2">
    <name type="scientific">Goodea atripinnis</name>
    <dbReference type="NCBI Taxonomy" id="208336"/>
    <lineage>
        <taxon>Eukaryota</taxon>
        <taxon>Metazoa</taxon>
        <taxon>Chordata</taxon>
        <taxon>Craniata</taxon>
        <taxon>Vertebrata</taxon>
        <taxon>Euteleostomi</taxon>
        <taxon>Actinopterygii</taxon>
        <taxon>Neopterygii</taxon>
        <taxon>Teleostei</taxon>
        <taxon>Neoteleostei</taxon>
        <taxon>Acanthomorphata</taxon>
        <taxon>Ovalentaria</taxon>
        <taxon>Atherinomorphae</taxon>
        <taxon>Cyprinodontiformes</taxon>
        <taxon>Goodeidae</taxon>
        <taxon>Goodea</taxon>
    </lineage>
</organism>
<keyword evidence="2" id="KW-1185">Reference proteome</keyword>
<dbReference type="Proteomes" id="UP001476798">
    <property type="component" value="Unassembled WGS sequence"/>
</dbReference>
<protein>
    <submittedName>
        <fullName evidence="1">Uncharacterized protein</fullName>
    </submittedName>
</protein>